<evidence type="ECO:0000256" key="1">
    <source>
        <dbReference type="SAM" id="MobiDB-lite"/>
    </source>
</evidence>
<dbReference type="Proteomes" id="UP001280897">
    <property type="component" value="Unassembled WGS sequence"/>
</dbReference>
<comment type="caution">
    <text evidence="2">The sequence shown here is derived from an EMBL/GenBank/DDBJ whole genome shotgun (WGS) entry which is preliminary data.</text>
</comment>
<feature type="compositionally biased region" description="Basic and acidic residues" evidence="1">
    <location>
        <begin position="491"/>
        <end position="507"/>
    </location>
</feature>
<feature type="compositionally biased region" description="Polar residues" evidence="1">
    <location>
        <begin position="477"/>
        <end position="488"/>
    </location>
</feature>
<organism evidence="2 3">
    <name type="scientific">Pediococcus acidilactici</name>
    <dbReference type="NCBI Taxonomy" id="1254"/>
    <lineage>
        <taxon>Bacteria</taxon>
        <taxon>Bacillati</taxon>
        <taxon>Bacillota</taxon>
        <taxon>Bacilli</taxon>
        <taxon>Lactobacillales</taxon>
        <taxon>Lactobacillaceae</taxon>
        <taxon>Pediococcus</taxon>
        <taxon>Pediococcus acidilactici group</taxon>
    </lineage>
</organism>
<feature type="region of interest" description="Disordered" evidence="1">
    <location>
        <begin position="458"/>
        <end position="521"/>
    </location>
</feature>
<reference evidence="2" key="1">
    <citation type="journal article" date="2023" name="PeerJ">
        <title>Selection and evaluation of lactic acid bacteria from chicken feces in Thailand as potential probiotics.</title>
        <authorList>
            <person name="Khurajog B."/>
            <person name="Disastra Y."/>
            <person name="Lawwyne L.D."/>
            <person name="Sirichokchatchawan W."/>
            <person name="Niyomtham W."/>
            <person name="Yindee J."/>
            <person name="Hampson D.J."/>
            <person name="Prapasarakul N."/>
        </authorList>
    </citation>
    <scope>NUCLEOTIDE SEQUENCE</scope>
    <source>
        <strain evidence="2">BF9</strain>
    </source>
</reference>
<reference evidence="2" key="2">
    <citation type="submission" date="2023-10" db="EMBL/GenBank/DDBJ databases">
        <authorList>
            <person name="Khurajog B."/>
        </authorList>
    </citation>
    <scope>NUCLEOTIDE SEQUENCE</scope>
    <source>
        <strain evidence="2">BF9</strain>
    </source>
</reference>
<protein>
    <submittedName>
        <fullName evidence="2">AAA family ATPase</fullName>
    </submittedName>
</protein>
<evidence type="ECO:0000313" key="3">
    <source>
        <dbReference type="Proteomes" id="UP001280897"/>
    </source>
</evidence>
<gene>
    <name evidence="2" type="ORF">R0G89_10420</name>
</gene>
<proteinExistence type="predicted"/>
<dbReference type="Pfam" id="PF13604">
    <property type="entry name" value="AAA_30"/>
    <property type="match status" value="1"/>
</dbReference>
<evidence type="ECO:0000313" key="2">
    <source>
        <dbReference type="EMBL" id="MDV2622114.1"/>
    </source>
</evidence>
<name>A0AAW8YKW3_PEDAC</name>
<dbReference type="InterPro" id="IPR027417">
    <property type="entry name" value="P-loop_NTPase"/>
</dbReference>
<dbReference type="EMBL" id="JAWJAV010000010">
    <property type="protein sequence ID" value="MDV2622114.1"/>
    <property type="molecule type" value="Genomic_DNA"/>
</dbReference>
<dbReference type="AlphaFoldDB" id="A0AAW8YKW3"/>
<sequence>MSNGTVKMFLCVGNAGTGKTTAINDVLRNIDDNDVFLTTPNKTASSRLQGSIKRVNKLLKVRVNFGSYSTNKASNIIIDEFGKMASITFESLLMHVNNQKESGQDVNIYCYADSHQQPAINKSGALDALWMKNEHNKQIFDDNDDKNFNGLMKQLYKNIKDGTFLDVVDDWKIYIDSIQVRVLRKNYRMDAVTSWNAKDFNEEFYQELRSEHSFNHNYQMHLKQCFNDGWMIISPDYKRIREANDKLEDGNIIPIEDFPFVSPKKKDSEIYLNPFNKYLERLKNTIPDIPTIDKESVDPDYWNFMCGSVTDNIQGMEFDKVCFYMGNRPIPPQSHDFYTINNLHTGLTRGKKDWMYIGKLSYFDQLLSTPRRDAWEQLELDNNNRALEEVVKNVTKEYFGDPNINPYSDYKEIMNKWNIKKGVWSKSTFAIELKKKIKKDKLDIPLYLDWATNSTNKSKQVGNSLGGKNKTGKGKNQSIYNNLSNELKQQLPKDRSDRTITSKDFSKKYGMTKEQSRKLNN</sequence>
<dbReference type="SUPFAM" id="SSF52540">
    <property type="entry name" value="P-loop containing nucleoside triphosphate hydrolases"/>
    <property type="match status" value="1"/>
</dbReference>
<accession>A0AAW8YKW3</accession>
<dbReference type="Gene3D" id="3.40.50.300">
    <property type="entry name" value="P-loop containing nucleotide triphosphate hydrolases"/>
    <property type="match status" value="1"/>
</dbReference>
<dbReference type="RefSeq" id="WP_248003938.1">
    <property type="nucleotide sequence ID" value="NZ_CP096031.1"/>
</dbReference>